<feature type="transmembrane region" description="Helical" evidence="9">
    <location>
        <begin position="163"/>
        <end position="185"/>
    </location>
</feature>
<accession>A0A6B0YZG3</accession>
<feature type="compositionally biased region" description="Low complexity" evidence="8">
    <location>
        <begin position="34"/>
        <end position="44"/>
    </location>
</feature>
<evidence type="ECO:0000256" key="7">
    <source>
        <dbReference type="ARBA" id="ARBA00031174"/>
    </source>
</evidence>
<evidence type="ECO:0000256" key="9">
    <source>
        <dbReference type="SAM" id="Phobius"/>
    </source>
</evidence>
<feature type="transmembrane region" description="Helical" evidence="9">
    <location>
        <begin position="120"/>
        <end position="151"/>
    </location>
</feature>
<feature type="transmembrane region" description="Helical" evidence="9">
    <location>
        <begin position="93"/>
        <end position="114"/>
    </location>
</feature>
<evidence type="ECO:0000256" key="6">
    <source>
        <dbReference type="ARBA" id="ARBA00023136"/>
    </source>
</evidence>
<dbReference type="EMBL" id="VXRG01000149">
    <property type="protein sequence ID" value="MXY95369.1"/>
    <property type="molecule type" value="Genomic_DNA"/>
</dbReference>
<organism evidence="10">
    <name type="scientific">Caldilineaceae bacterium SB0664_bin_27</name>
    <dbReference type="NCBI Taxonomy" id="2605260"/>
    <lineage>
        <taxon>Bacteria</taxon>
        <taxon>Bacillati</taxon>
        <taxon>Chloroflexota</taxon>
        <taxon>Caldilineae</taxon>
        <taxon>Caldilineales</taxon>
        <taxon>Caldilineaceae</taxon>
    </lineage>
</organism>
<evidence type="ECO:0000256" key="2">
    <source>
        <dbReference type="ARBA" id="ARBA00006772"/>
    </source>
</evidence>
<name>A0A6B0YZG3_9CHLR</name>
<protein>
    <recommendedName>
        <fullName evidence="3">Sodium-dependent dicarboxylate transporter SdcS</fullName>
    </recommendedName>
    <alternativeName>
        <fullName evidence="7">Na(+)/dicarboxylate symporter</fullName>
    </alternativeName>
</protein>
<keyword evidence="6 9" id="KW-0472">Membrane</keyword>
<comment type="subcellular location">
    <subcellularLocation>
        <location evidence="1">Membrane</location>
        <topology evidence="1">Multi-pass membrane protein</topology>
    </subcellularLocation>
</comment>
<comment type="caution">
    <text evidence="10">The sequence shown here is derived from an EMBL/GenBank/DDBJ whole genome shotgun (WGS) entry which is preliminary data.</text>
</comment>
<feature type="transmembrane region" description="Helical" evidence="9">
    <location>
        <begin position="485"/>
        <end position="508"/>
    </location>
</feature>
<reference evidence="10" key="1">
    <citation type="submission" date="2019-09" db="EMBL/GenBank/DDBJ databases">
        <title>Characterisation of the sponge microbiome using genome-centric metagenomics.</title>
        <authorList>
            <person name="Engelberts J.P."/>
            <person name="Robbins S.J."/>
            <person name="De Goeij J.M."/>
            <person name="Aranda M."/>
            <person name="Bell S.C."/>
            <person name="Webster N.S."/>
        </authorList>
    </citation>
    <scope>NUCLEOTIDE SEQUENCE</scope>
    <source>
        <strain evidence="10">SB0664_bin_27</strain>
    </source>
</reference>
<dbReference type="GO" id="GO:1905039">
    <property type="term" value="P:carboxylic acid transmembrane transport"/>
    <property type="evidence" value="ECO:0007669"/>
    <property type="project" value="UniProtKB-ARBA"/>
</dbReference>
<dbReference type="CDD" id="cd01115">
    <property type="entry name" value="SLC13_permease"/>
    <property type="match status" value="1"/>
</dbReference>
<evidence type="ECO:0000256" key="5">
    <source>
        <dbReference type="ARBA" id="ARBA00022989"/>
    </source>
</evidence>
<evidence type="ECO:0000256" key="1">
    <source>
        <dbReference type="ARBA" id="ARBA00004141"/>
    </source>
</evidence>
<comment type="similarity">
    <text evidence="2">Belongs to the SLC13A/DASS transporter (TC 2.A.47) family. NADC subfamily.</text>
</comment>
<dbReference type="AlphaFoldDB" id="A0A6B0YZG3"/>
<dbReference type="GO" id="GO:0008514">
    <property type="term" value="F:organic anion transmembrane transporter activity"/>
    <property type="evidence" value="ECO:0007669"/>
    <property type="project" value="UniProtKB-ARBA"/>
</dbReference>
<dbReference type="GO" id="GO:0005886">
    <property type="term" value="C:plasma membrane"/>
    <property type="evidence" value="ECO:0007669"/>
    <property type="project" value="TreeGrafter"/>
</dbReference>
<dbReference type="NCBIfam" id="TIGR00785">
    <property type="entry name" value="dass"/>
    <property type="match status" value="1"/>
</dbReference>
<evidence type="ECO:0000313" key="10">
    <source>
        <dbReference type="EMBL" id="MXY95369.1"/>
    </source>
</evidence>
<feature type="transmembrane region" description="Helical" evidence="9">
    <location>
        <begin position="368"/>
        <end position="388"/>
    </location>
</feature>
<feature type="region of interest" description="Disordered" evidence="8">
    <location>
        <begin position="1"/>
        <end position="44"/>
    </location>
</feature>
<dbReference type="PANTHER" id="PTHR10283">
    <property type="entry name" value="SOLUTE CARRIER FAMILY 13 MEMBER"/>
    <property type="match status" value="1"/>
</dbReference>
<feature type="transmembrane region" description="Helical" evidence="9">
    <location>
        <begin position="205"/>
        <end position="237"/>
    </location>
</feature>
<proteinExistence type="inferred from homology"/>
<evidence type="ECO:0000256" key="8">
    <source>
        <dbReference type="SAM" id="MobiDB-lite"/>
    </source>
</evidence>
<keyword evidence="4 9" id="KW-0812">Transmembrane</keyword>
<dbReference type="Pfam" id="PF00939">
    <property type="entry name" value="Na_sulph_symp"/>
    <property type="match status" value="1"/>
</dbReference>
<dbReference type="PANTHER" id="PTHR10283:SF82">
    <property type="entry name" value="SOLUTE CARRIER FAMILY 13 MEMBER 2"/>
    <property type="match status" value="1"/>
</dbReference>
<keyword evidence="5 9" id="KW-1133">Transmembrane helix</keyword>
<evidence type="ECO:0000256" key="4">
    <source>
        <dbReference type="ARBA" id="ARBA00022692"/>
    </source>
</evidence>
<feature type="transmembrane region" description="Helical" evidence="9">
    <location>
        <begin position="249"/>
        <end position="273"/>
    </location>
</feature>
<feature type="transmembrane region" description="Helical" evidence="9">
    <location>
        <begin position="520"/>
        <end position="542"/>
    </location>
</feature>
<feature type="transmembrane region" description="Helical" evidence="9">
    <location>
        <begin position="293"/>
        <end position="312"/>
    </location>
</feature>
<feature type="transmembrane region" description="Helical" evidence="9">
    <location>
        <begin position="438"/>
        <end position="454"/>
    </location>
</feature>
<dbReference type="InterPro" id="IPR001898">
    <property type="entry name" value="SLC13A/DASS"/>
</dbReference>
<evidence type="ECO:0000256" key="3">
    <source>
        <dbReference type="ARBA" id="ARBA00020150"/>
    </source>
</evidence>
<feature type="transmembrane region" description="Helical" evidence="9">
    <location>
        <begin position="461"/>
        <end position="479"/>
    </location>
</feature>
<feature type="transmembrane region" description="Helical" evidence="9">
    <location>
        <begin position="345"/>
        <end position="362"/>
    </location>
</feature>
<feature type="transmembrane region" description="Helical" evidence="9">
    <location>
        <begin position="400"/>
        <end position="418"/>
    </location>
</feature>
<gene>
    <name evidence="10" type="ORF">F4Y42_18160</name>
</gene>
<sequence length="548" mass="58070">MSYNRARLKSSLPRPTIGATSRANGRPEPEEDVQPQAPIRPPAQAERSALIRERVATRTVTSKRRLQRTGTPLRVLQQPIQAGMRKVFDLRRLLLVLGVTAIVLLLPTPAGLSIDGHKALALFAFSGLILALEPAPLPIVALLVPIVQIALGVDDAGGAFEPFGTPVVFLILGSLFLAEALRIHGLTRRLALHAIVGSRGQFGPLLLALMAITGGLSMFVLNTATAAVLIPVAITIAQQVPRPEDGRKALAVLILAIGYSSSIGAIATIMGSGENAIASGLLGQLYGFGFVDWMKYGLPVSLVLIPLVWLLLPRLFALPALTIDIEPARREIERLGRLSGHEREIIAVLLVSISLWVAGGYIERLLNLPATLLSSAVIAIGAVAVLSVEKIVDWSDLKGVNWGVFFVIGAGLTLGDALEKTGASAWFANLVAPSLEGLPFYIVLAVLILLAFCITQFMNNVPLGAILAPVLITLGQASGIDPVRLVIPTIFAVALAFALPSGSARMILIAVTGVVNRQEMLRTGVIVGLACSGIILMFFLMLSQLGMI</sequence>